<evidence type="ECO:0000256" key="6">
    <source>
        <dbReference type="ARBA" id="ARBA00022692"/>
    </source>
</evidence>
<feature type="compositionally biased region" description="Low complexity" evidence="10">
    <location>
        <begin position="1"/>
        <end position="15"/>
    </location>
</feature>
<dbReference type="GO" id="GO:0005886">
    <property type="term" value="C:plasma membrane"/>
    <property type="evidence" value="ECO:0007669"/>
    <property type="project" value="UniProtKB-SubCell"/>
</dbReference>
<dbReference type="NCBIfam" id="TIGR01352">
    <property type="entry name" value="tonB_Cterm"/>
    <property type="match status" value="1"/>
</dbReference>
<evidence type="ECO:0000256" key="1">
    <source>
        <dbReference type="ARBA" id="ARBA00004383"/>
    </source>
</evidence>
<comment type="similarity">
    <text evidence="2">Belongs to the TonB family.</text>
</comment>
<feature type="domain" description="TonB C-terminal" evidence="11">
    <location>
        <begin position="42"/>
        <end position="131"/>
    </location>
</feature>
<comment type="caution">
    <text evidence="12">The sequence shown here is derived from an EMBL/GenBank/DDBJ whole genome shotgun (WGS) entry which is preliminary data.</text>
</comment>
<dbReference type="InterPro" id="IPR051045">
    <property type="entry name" value="TonB-dependent_transducer"/>
</dbReference>
<dbReference type="Pfam" id="PF13103">
    <property type="entry name" value="TonB_2"/>
    <property type="match status" value="1"/>
</dbReference>
<dbReference type="Gene3D" id="3.30.1150.10">
    <property type="match status" value="1"/>
</dbReference>
<evidence type="ECO:0000259" key="11">
    <source>
        <dbReference type="PROSITE" id="PS52015"/>
    </source>
</evidence>
<keyword evidence="5" id="KW-0997">Cell inner membrane</keyword>
<keyword evidence="7" id="KW-0653">Protein transport</keyword>
<gene>
    <name evidence="12" type="ORF">CVM52_24120</name>
</gene>
<sequence length="131" mass="13763">QQRQASAASQAQKAAGSGGTQQAGTSGSSTVKTLGRAQEAQLMSVWGARIRSRIERQKRFPRGARGSGRVVVRITVTRDGRISGAGIARSSGNPAFDQAAMTAISRTGRVPAAPDELTQASYAFNLPMDFK</sequence>
<feature type="non-terminal residue" evidence="12">
    <location>
        <position position="1"/>
    </location>
</feature>
<evidence type="ECO:0000313" key="13">
    <source>
        <dbReference type="Proteomes" id="UP000231553"/>
    </source>
</evidence>
<evidence type="ECO:0000313" key="12">
    <source>
        <dbReference type="EMBL" id="PJE34084.1"/>
    </source>
</evidence>
<comment type="subcellular location">
    <subcellularLocation>
        <location evidence="1">Cell inner membrane</location>
        <topology evidence="1">Single-pass membrane protein</topology>
        <orientation evidence="1">Periplasmic side</orientation>
    </subcellularLocation>
</comment>
<keyword evidence="13" id="KW-1185">Reference proteome</keyword>
<evidence type="ECO:0000256" key="2">
    <source>
        <dbReference type="ARBA" id="ARBA00006555"/>
    </source>
</evidence>
<dbReference type="GO" id="GO:0015031">
    <property type="term" value="P:protein transport"/>
    <property type="evidence" value="ECO:0007669"/>
    <property type="project" value="UniProtKB-KW"/>
</dbReference>
<keyword evidence="8" id="KW-1133">Transmembrane helix</keyword>
<organism evidence="12 13">
    <name type="scientific">Pseudooceanicola lipolyticus</name>
    <dbReference type="NCBI Taxonomy" id="2029104"/>
    <lineage>
        <taxon>Bacteria</taxon>
        <taxon>Pseudomonadati</taxon>
        <taxon>Pseudomonadota</taxon>
        <taxon>Alphaproteobacteria</taxon>
        <taxon>Rhodobacterales</taxon>
        <taxon>Paracoccaceae</taxon>
        <taxon>Pseudooceanicola</taxon>
    </lineage>
</organism>
<evidence type="ECO:0000256" key="4">
    <source>
        <dbReference type="ARBA" id="ARBA00022475"/>
    </source>
</evidence>
<evidence type="ECO:0000256" key="5">
    <source>
        <dbReference type="ARBA" id="ARBA00022519"/>
    </source>
</evidence>
<dbReference type="PANTHER" id="PTHR33446:SF13">
    <property type="entry name" value="TONB PROTEIN"/>
    <property type="match status" value="1"/>
</dbReference>
<name>A0A2M8IU66_9RHOB</name>
<reference evidence="12 13" key="1">
    <citation type="journal article" date="2018" name="Int. J. Syst. Evol. Microbiol.">
        <title>Pseudooceanicola lipolyticus sp. nov., a marine alphaproteobacterium, reclassification of Oceanicola flagellatus as Pseudooceanicola flagellatus comb. nov. and emended description of the genus Pseudooceanicola.</title>
        <authorList>
            <person name="Huang M.-M."/>
            <person name="Guo L.-L."/>
            <person name="Wu Y.-H."/>
            <person name="Lai Q.-L."/>
            <person name="Shao Z.-Z."/>
            <person name="Wang C.-S."/>
            <person name="Wu M."/>
            <person name="Xu X.-W."/>
        </authorList>
    </citation>
    <scope>NUCLEOTIDE SEQUENCE [LARGE SCALE GENOMIC DNA]</scope>
    <source>
        <strain evidence="12 13">157</strain>
    </source>
</reference>
<dbReference type="Proteomes" id="UP000231553">
    <property type="component" value="Unassembled WGS sequence"/>
</dbReference>
<dbReference type="GO" id="GO:0055085">
    <property type="term" value="P:transmembrane transport"/>
    <property type="evidence" value="ECO:0007669"/>
    <property type="project" value="InterPro"/>
</dbReference>
<dbReference type="InterPro" id="IPR037682">
    <property type="entry name" value="TonB_C"/>
</dbReference>
<protein>
    <submittedName>
        <fullName evidence="12">Energy transducer TonB</fullName>
    </submittedName>
</protein>
<evidence type="ECO:0000256" key="8">
    <source>
        <dbReference type="ARBA" id="ARBA00022989"/>
    </source>
</evidence>
<evidence type="ECO:0000256" key="10">
    <source>
        <dbReference type="SAM" id="MobiDB-lite"/>
    </source>
</evidence>
<dbReference type="RefSeq" id="WP_133119970.1">
    <property type="nucleotide sequence ID" value="NZ_PGTB01000243.1"/>
</dbReference>
<evidence type="ECO:0000256" key="3">
    <source>
        <dbReference type="ARBA" id="ARBA00022448"/>
    </source>
</evidence>
<evidence type="ECO:0000256" key="9">
    <source>
        <dbReference type="ARBA" id="ARBA00023136"/>
    </source>
</evidence>
<dbReference type="SUPFAM" id="SSF74653">
    <property type="entry name" value="TolA/TonB C-terminal domain"/>
    <property type="match status" value="1"/>
</dbReference>
<feature type="region of interest" description="Disordered" evidence="10">
    <location>
        <begin position="1"/>
        <end position="34"/>
    </location>
</feature>
<dbReference type="PROSITE" id="PS52015">
    <property type="entry name" value="TONB_CTD"/>
    <property type="match status" value="1"/>
</dbReference>
<dbReference type="EMBL" id="PGTB01000243">
    <property type="protein sequence ID" value="PJE34084.1"/>
    <property type="molecule type" value="Genomic_DNA"/>
</dbReference>
<evidence type="ECO:0000256" key="7">
    <source>
        <dbReference type="ARBA" id="ARBA00022927"/>
    </source>
</evidence>
<accession>A0A2M8IU66</accession>
<keyword evidence="4" id="KW-1003">Cell membrane</keyword>
<dbReference type="InterPro" id="IPR006260">
    <property type="entry name" value="TonB/TolA_C"/>
</dbReference>
<keyword evidence="3" id="KW-0813">Transport</keyword>
<dbReference type="PANTHER" id="PTHR33446">
    <property type="entry name" value="PROTEIN TONB-RELATED"/>
    <property type="match status" value="1"/>
</dbReference>
<dbReference type="AlphaFoldDB" id="A0A2M8IU66"/>
<dbReference type="OrthoDB" id="7722272at2"/>
<keyword evidence="9" id="KW-0472">Membrane</keyword>
<keyword evidence="6" id="KW-0812">Transmembrane</keyword>
<proteinExistence type="inferred from homology"/>